<keyword evidence="2" id="KW-0808">Transferase</keyword>
<dbReference type="PANTHER" id="PTHR44167">
    <property type="entry name" value="OVARIAN-SPECIFIC SERINE/THREONINE-PROTEIN KINASE LOK-RELATED"/>
    <property type="match status" value="1"/>
</dbReference>
<organism evidence="2">
    <name type="scientific">Pithovirus LCDPAC02</name>
    <dbReference type="NCBI Taxonomy" id="2506601"/>
    <lineage>
        <taxon>Viruses</taxon>
        <taxon>Pithoviruses</taxon>
    </lineage>
</organism>
<accession>A0A481YQB9</accession>
<dbReference type="InterPro" id="IPR011009">
    <property type="entry name" value="Kinase-like_dom_sf"/>
</dbReference>
<dbReference type="SMART" id="SM00220">
    <property type="entry name" value="S_TKc"/>
    <property type="match status" value="1"/>
</dbReference>
<dbReference type="Gene3D" id="1.10.510.10">
    <property type="entry name" value="Transferase(Phosphotransferase) domain 1"/>
    <property type="match status" value="1"/>
</dbReference>
<dbReference type="Gene3D" id="3.30.200.20">
    <property type="entry name" value="Phosphorylase Kinase, domain 1"/>
    <property type="match status" value="1"/>
</dbReference>
<gene>
    <name evidence="2" type="ORF">LCDPAC02_01740</name>
</gene>
<sequence>MEYPGSFKGIKIIKKTNLSSIIKCNYRNKKVAVKIINKDHCHLSLVELYLMSTLSSDYIQSSIDISFLNDLAYVVQDLAISDLSSFKVNIEDFELFNKEMSYQCLKGLYYLHRNNIIHGDIKIDNVLVFPSNKKFKYVMKLCDFGFSRFISDTKIKNVYTSYYKPPEILIKDGATKKSDIWSMTIVFLRKSGYLIIKNSSNESLKNDNQTIIDLDHISKQLNLTFDIPNDLKNKLNKLNIEKYLSDIYIEKIEDWIDKDIYIYDIVFYELLIFKMLTYNIYDRCYSSELLCSPYFDYKLERIRYKELLSNEIEQNILKKFKKFLKDKILEDNKEIEKHIKSFLYSINLSDTNNKNNIFSTFLKYFDF</sequence>
<dbReference type="GO" id="GO:0004674">
    <property type="term" value="F:protein serine/threonine kinase activity"/>
    <property type="evidence" value="ECO:0007669"/>
    <property type="project" value="UniProtKB-KW"/>
</dbReference>
<proteinExistence type="predicted"/>
<dbReference type="InterPro" id="IPR008271">
    <property type="entry name" value="Ser/Thr_kinase_AS"/>
</dbReference>
<name>A0A481YQB9_9VIRU</name>
<protein>
    <submittedName>
        <fullName evidence="2">Putative serine/threonine protein kinase</fullName>
    </submittedName>
</protein>
<dbReference type="GO" id="GO:0005524">
    <property type="term" value="F:ATP binding"/>
    <property type="evidence" value="ECO:0007669"/>
    <property type="project" value="InterPro"/>
</dbReference>
<keyword evidence="2" id="KW-0418">Kinase</keyword>
<dbReference type="Pfam" id="PF00069">
    <property type="entry name" value="Pkinase"/>
    <property type="match status" value="1"/>
</dbReference>
<dbReference type="PANTHER" id="PTHR44167:SF24">
    <property type="entry name" value="SERINE_THREONINE-PROTEIN KINASE CHK2"/>
    <property type="match status" value="1"/>
</dbReference>
<dbReference type="PROSITE" id="PS00108">
    <property type="entry name" value="PROTEIN_KINASE_ST"/>
    <property type="match status" value="1"/>
</dbReference>
<reference evidence="2" key="1">
    <citation type="journal article" date="2019" name="MBio">
        <title>Virus Genomes from Deep Sea Sediments Expand the Ocean Megavirome and Support Independent Origins of Viral Gigantism.</title>
        <authorList>
            <person name="Backstrom D."/>
            <person name="Yutin N."/>
            <person name="Jorgensen S.L."/>
            <person name="Dharamshi J."/>
            <person name="Homa F."/>
            <person name="Zaremba-Niedwiedzka K."/>
            <person name="Spang A."/>
            <person name="Wolf Y.I."/>
            <person name="Koonin E.V."/>
            <person name="Ettema T.J."/>
        </authorList>
    </citation>
    <scope>NUCLEOTIDE SEQUENCE</scope>
</reference>
<feature type="domain" description="Protein kinase" evidence="1">
    <location>
        <begin position="7"/>
        <end position="295"/>
    </location>
</feature>
<keyword evidence="2" id="KW-0723">Serine/threonine-protein kinase</keyword>
<evidence type="ECO:0000259" key="1">
    <source>
        <dbReference type="PROSITE" id="PS50011"/>
    </source>
</evidence>
<dbReference type="PROSITE" id="PS50011">
    <property type="entry name" value="PROTEIN_KINASE_DOM"/>
    <property type="match status" value="1"/>
</dbReference>
<dbReference type="SUPFAM" id="SSF56112">
    <property type="entry name" value="Protein kinase-like (PK-like)"/>
    <property type="match status" value="1"/>
</dbReference>
<dbReference type="InterPro" id="IPR000719">
    <property type="entry name" value="Prot_kinase_dom"/>
</dbReference>
<dbReference type="EMBL" id="MK500301">
    <property type="protein sequence ID" value="QBK84975.1"/>
    <property type="molecule type" value="Genomic_DNA"/>
</dbReference>
<evidence type="ECO:0000313" key="2">
    <source>
        <dbReference type="EMBL" id="QBK84975.1"/>
    </source>
</evidence>
<dbReference type="CDD" id="cd00180">
    <property type="entry name" value="PKc"/>
    <property type="match status" value="1"/>
</dbReference>